<dbReference type="EMBL" id="VIXF01000002">
    <property type="protein sequence ID" value="MBN9898191.1"/>
    <property type="molecule type" value="Genomic_DNA"/>
</dbReference>
<keyword evidence="1" id="KW-0732">Signal</keyword>
<comment type="caution">
    <text evidence="2">The sequence shown here is derived from an EMBL/GenBank/DDBJ whole genome shotgun (WGS) entry which is preliminary data.</text>
</comment>
<evidence type="ECO:0000313" key="3">
    <source>
        <dbReference type="Proteomes" id="UP000775627"/>
    </source>
</evidence>
<dbReference type="NCBIfam" id="TIGR03715">
    <property type="entry name" value="KxYKxGKxW"/>
    <property type="match status" value="1"/>
</dbReference>
<organism evidence="2 3">
    <name type="scientific">Bacillus thuringiensis</name>
    <dbReference type="NCBI Taxonomy" id="1428"/>
    <lineage>
        <taxon>Bacteria</taxon>
        <taxon>Bacillati</taxon>
        <taxon>Bacillota</taxon>
        <taxon>Bacilli</taxon>
        <taxon>Bacillales</taxon>
        <taxon>Bacillaceae</taxon>
        <taxon>Bacillus</taxon>
        <taxon>Bacillus cereus group</taxon>
    </lineage>
</organism>
<reference evidence="2" key="1">
    <citation type="submission" date="2019-07" db="EMBL/GenBank/DDBJ databases">
        <authorList>
            <person name="Lazarte J.N."/>
            <person name="Poliero A."/>
            <person name="Beron C."/>
        </authorList>
    </citation>
    <scope>NUCLEOTIDE SEQUENCE</scope>
    <source>
        <strain evidence="2">FCC7</strain>
    </source>
</reference>
<gene>
    <name evidence="2" type="ORF">FME64_12300</name>
</gene>
<dbReference type="RefSeq" id="WP_115735470.1">
    <property type="nucleotide sequence ID" value="NZ_JAWUAH010000004.1"/>
</dbReference>
<dbReference type="Proteomes" id="UP000775627">
    <property type="component" value="Unassembled WGS sequence"/>
</dbReference>
<name>A0AAW4HQK9_BACTU</name>
<evidence type="ECO:0000313" key="2">
    <source>
        <dbReference type="EMBL" id="MBN9898191.1"/>
    </source>
</evidence>
<proteinExistence type="predicted"/>
<protein>
    <submittedName>
        <fullName evidence="2">Uncharacterized protein</fullName>
    </submittedName>
</protein>
<evidence type="ECO:0000256" key="1">
    <source>
        <dbReference type="ARBA" id="ARBA00022729"/>
    </source>
</evidence>
<dbReference type="AlphaFoldDB" id="A0AAW4HQK9"/>
<dbReference type="InterPro" id="IPR022263">
    <property type="entry name" value="KxYKxGKxW"/>
</dbReference>
<accession>A0AAW4HQK9</accession>
<reference evidence="2" key="2">
    <citation type="journal article" date="2021" name="J. Invertebr. Pathol.">
        <title>Molecular characterization of a Bacillus thuringiensis strain from Argentina, toxic against Lepidoptera and Coleoptera, based on its whole-genome and Cry protein analysis.</title>
        <authorList>
            <person name="Nicolas Lazarte J."/>
            <person name="Pia Valacco M."/>
            <person name="Moreno S."/>
            <person name="Salerno G.L."/>
            <person name="Beron C.M."/>
        </authorList>
    </citation>
    <scope>NUCLEOTIDE SEQUENCE</scope>
    <source>
        <strain evidence="2">FCC7</strain>
    </source>
</reference>
<sequence>MGCYRYKSYLSKKNWI</sequence>